<dbReference type="InterPro" id="IPR020019">
    <property type="entry name" value="AcTrfase_PglD-like"/>
</dbReference>
<feature type="active site" description="Proton acceptor" evidence="3">
    <location>
        <position position="152"/>
    </location>
</feature>
<dbReference type="Gene3D" id="3.40.50.20">
    <property type="match status" value="1"/>
</dbReference>
<protein>
    <submittedName>
        <fullName evidence="6">Acetyltransferase</fullName>
    </submittedName>
</protein>
<feature type="domain" description="PglD N-terminal" evidence="5">
    <location>
        <begin position="9"/>
        <end position="95"/>
    </location>
</feature>
<gene>
    <name evidence="6" type="ORF">IPN02_07025</name>
</gene>
<dbReference type="Pfam" id="PF00132">
    <property type="entry name" value="Hexapep"/>
    <property type="match status" value="1"/>
</dbReference>
<proteinExistence type="predicted"/>
<keyword evidence="1" id="KW-0808">Transferase</keyword>
<dbReference type="GO" id="GO:0016740">
    <property type="term" value="F:transferase activity"/>
    <property type="evidence" value="ECO:0007669"/>
    <property type="project" value="UniProtKB-KW"/>
</dbReference>
<feature type="binding site" evidence="4">
    <location>
        <begin position="16"/>
        <end position="18"/>
    </location>
    <ligand>
        <name>substrate</name>
    </ligand>
</feature>
<dbReference type="Gene3D" id="2.160.10.10">
    <property type="entry name" value="Hexapeptide repeat proteins"/>
    <property type="match status" value="1"/>
</dbReference>
<dbReference type="AlphaFoldDB" id="A0A936NBW3"/>
<accession>A0A936NBW3</accession>
<reference evidence="6 7" key="1">
    <citation type="submission" date="2020-10" db="EMBL/GenBank/DDBJ databases">
        <title>Connecting structure to function with the recovery of over 1000 high-quality activated sludge metagenome-assembled genomes encoding full-length rRNA genes using long-read sequencing.</title>
        <authorList>
            <person name="Singleton C.M."/>
            <person name="Petriglieri F."/>
            <person name="Kristensen J.M."/>
            <person name="Kirkegaard R.H."/>
            <person name="Michaelsen T.Y."/>
            <person name="Andersen M.H."/>
            <person name="Karst S.M."/>
            <person name="Dueholm M.S."/>
            <person name="Nielsen P.H."/>
            <person name="Albertsen M."/>
        </authorList>
    </citation>
    <scope>NUCLEOTIDE SEQUENCE [LARGE SCALE GENOMIC DNA]</scope>
    <source>
        <strain evidence="6">Lyne_18-Q3-R50-59_MAXAC.006</strain>
    </source>
</reference>
<dbReference type="Pfam" id="PF17836">
    <property type="entry name" value="PglD_N"/>
    <property type="match status" value="1"/>
</dbReference>
<dbReference type="EMBL" id="JADJZA010000003">
    <property type="protein sequence ID" value="MBK9296588.1"/>
    <property type="molecule type" value="Genomic_DNA"/>
</dbReference>
<keyword evidence="2" id="KW-0677">Repeat</keyword>
<feature type="binding site" evidence="4">
    <location>
        <position position="83"/>
    </location>
    <ligand>
        <name>substrate</name>
    </ligand>
</feature>
<evidence type="ECO:0000256" key="2">
    <source>
        <dbReference type="ARBA" id="ARBA00022737"/>
    </source>
</evidence>
<dbReference type="PANTHER" id="PTHR43300:SF7">
    <property type="entry name" value="UDP-N-ACETYLBACILLOSAMINE N-ACETYLTRANSFERASE"/>
    <property type="match status" value="1"/>
</dbReference>
<evidence type="ECO:0000313" key="7">
    <source>
        <dbReference type="Proteomes" id="UP000727993"/>
    </source>
</evidence>
<dbReference type="InterPro" id="IPR050179">
    <property type="entry name" value="Trans_hexapeptide_repeat"/>
</dbReference>
<feature type="site" description="Increases basicity of active site His" evidence="3">
    <location>
        <position position="153"/>
    </location>
</feature>
<dbReference type="PROSITE" id="PS00101">
    <property type="entry name" value="HEXAPEP_TRANSFERASES"/>
    <property type="match status" value="1"/>
</dbReference>
<dbReference type="InterPro" id="IPR001451">
    <property type="entry name" value="Hexapep"/>
</dbReference>
<organism evidence="6 7">
    <name type="scientific">Candidatus Neomicrothrix subdominans</name>
    <dbReference type="NCBI Taxonomy" id="2954438"/>
    <lineage>
        <taxon>Bacteria</taxon>
        <taxon>Bacillati</taxon>
        <taxon>Actinomycetota</taxon>
        <taxon>Acidimicrobiia</taxon>
        <taxon>Acidimicrobiales</taxon>
        <taxon>Microthrixaceae</taxon>
        <taxon>Candidatus Neomicrothrix</taxon>
    </lineage>
</organism>
<sequence length="232" mass="22927">MFYGWWVRRVMIVGGSGHASCVVDAAQAGSTLEVVAVVDDGAAGSAGGASTSTVLGVPVVGGTDAVAPWWSEGRIDGVVIGVGDNHTRLVVAERLARTVPGLAFVAVVHPTASVAASARIGDGAVVLAGASIGPQAAIDVHALLGAQANLDHDATMAAGSSLGPGALTGGTVSIGRAAAVAMGAIVRHGLTIGDDSVLGAGAVLTRSLPDRVVAWGSPAEVMRTRQPGDRYL</sequence>
<dbReference type="PANTHER" id="PTHR43300">
    <property type="entry name" value="ACETYLTRANSFERASE"/>
    <property type="match status" value="1"/>
</dbReference>
<comment type="caution">
    <text evidence="6">The sequence shown here is derived from an EMBL/GenBank/DDBJ whole genome shotgun (WGS) entry which is preliminary data.</text>
</comment>
<dbReference type="InterPro" id="IPR018357">
    <property type="entry name" value="Hexapep_transf_CS"/>
</dbReference>
<dbReference type="SUPFAM" id="SSF51161">
    <property type="entry name" value="Trimeric LpxA-like enzymes"/>
    <property type="match status" value="1"/>
</dbReference>
<evidence type="ECO:0000256" key="4">
    <source>
        <dbReference type="PIRSR" id="PIRSR620019-2"/>
    </source>
</evidence>
<evidence type="ECO:0000256" key="1">
    <source>
        <dbReference type="ARBA" id="ARBA00022679"/>
    </source>
</evidence>
<dbReference type="CDD" id="cd03360">
    <property type="entry name" value="LbH_AT_putative"/>
    <property type="match status" value="1"/>
</dbReference>
<dbReference type="InterPro" id="IPR011004">
    <property type="entry name" value="Trimer_LpxA-like_sf"/>
</dbReference>
<evidence type="ECO:0000259" key="5">
    <source>
        <dbReference type="Pfam" id="PF17836"/>
    </source>
</evidence>
<dbReference type="Proteomes" id="UP000727993">
    <property type="component" value="Unassembled WGS sequence"/>
</dbReference>
<evidence type="ECO:0000256" key="3">
    <source>
        <dbReference type="PIRSR" id="PIRSR620019-1"/>
    </source>
</evidence>
<dbReference type="InterPro" id="IPR041561">
    <property type="entry name" value="PglD_N"/>
</dbReference>
<evidence type="ECO:0000313" key="6">
    <source>
        <dbReference type="EMBL" id="MBK9296588.1"/>
    </source>
</evidence>
<name>A0A936NBW3_9ACTN</name>